<accession>A0A165IH42</accession>
<name>A0A165IH42_9APHY</name>
<evidence type="ECO:0000256" key="1">
    <source>
        <dbReference type="SAM" id="MobiDB-lite"/>
    </source>
</evidence>
<dbReference type="InParanoid" id="A0A165IH42"/>
<sequence>MPPSRSTSDPVRFNCSSTGTSASRSCRVRTSQQAEVIVLSSDEDNDDEVIVISSDNDTDAKSKNAAAPTPVGHRALTVTRILADDFGEPKMWTFSLPEPNFMDMDKFVKDAWKDPWLQNMTKAEWVTAEARLRAMSSKVHRAHPNKNDCTIHYTHAEWYPGGPIWFTIHWWNGRNLGNYFDLVDVATQKLFLPHHDLSNLFVQVKFLGGMMPVCTMEEAMCRSRGMKKIPGANDDERYNAPEGARVLFSRILLNGKKVVVADVYSPLQDRPPLTFSPFGP</sequence>
<reference evidence="2 3" key="1">
    <citation type="journal article" date="2016" name="Mol. Biol. Evol.">
        <title>Comparative Genomics of Early-Diverging Mushroom-Forming Fungi Provides Insights into the Origins of Lignocellulose Decay Capabilities.</title>
        <authorList>
            <person name="Nagy L.G."/>
            <person name="Riley R."/>
            <person name="Tritt A."/>
            <person name="Adam C."/>
            <person name="Daum C."/>
            <person name="Floudas D."/>
            <person name="Sun H."/>
            <person name="Yadav J.S."/>
            <person name="Pangilinan J."/>
            <person name="Larsson K.H."/>
            <person name="Matsuura K."/>
            <person name="Barry K."/>
            <person name="Labutti K."/>
            <person name="Kuo R."/>
            <person name="Ohm R.A."/>
            <person name="Bhattacharya S.S."/>
            <person name="Shirouzu T."/>
            <person name="Yoshinaga Y."/>
            <person name="Martin F.M."/>
            <person name="Grigoriev I.V."/>
            <person name="Hibbett D.S."/>
        </authorList>
    </citation>
    <scope>NUCLEOTIDE SEQUENCE [LARGE SCALE GENOMIC DNA]</scope>
    <source>
        <strain evidence="2 3">93-53</strain>
    </source>
</reference>
<dbReference type="EMBL" id="KV427605">
    <property type="protein sequence ID" value="KZT13064.1"/>
    <property type="molecule type" value="Genomic_DNA"/>
</dbReference>
<dbReference type="OrthoDB" id="10379363at2759"/>
<dbReference type="GeneID" id="63828100"/>
<dbReference type="AlphaFoldDB" id="A0A165IH42"/>
<protein>
    <submittedName>
        <fullName evidence="2">Uncharacterized protein</fullName>
    </submittedName>
</protein>
<evidence type="ECO:0000313" key="2">
    <source>
        <dbReference type="EMBL" id="KZT13064.1"/>
    </source>
</evidence>
<feature type="region of interest" description="Disordered" evidence="1">
    <location>
        <begin position="1"/>
        <end position="27"/>
    </location>
</feature>
<dbReference type="RefSeq" id="XP_040770574.1">
    <property type="nucleotide sequence ID" value="XM_040911071.1"/>
</dbReference>
<proteinExistence type="predicted"/>
<gene>
    <name evidence="2" type="ORF">LAESUDRAFT_740283</name>
</gene>
<keyword evidence="3" id="KW-1185">Reference proteome</keyword>
<evidence type="ECO:0000313" key="3">
    <source>
        <dbReference type="Proteomes" id="UP000076871"/>
    </source>
</evidence>
<dbReference type="Proteomes" id="UP000076871">
    <property type="component" value="Unassembled WGS sequence"/>
</dbReference>
<organism evidence="2 3">
    <name type="scientific">Laetiporus sulphureus 93-53</name>
    <dbReference type="NCBI Taxonomy" id="1314785"/>
    <lineage>
        <taxon>Eukaryota</taxon>
        <taxon>Fungi</taxon>
        <taxon>Dikarya</taxon>
        <taxon>Basidiomycota</taxon>
        <taxon>Agaricomycotina</taxon>
        <taxon>Agaricomycetes</taxon>
        <taxon>Polyporales</taxon>
        <taxon>Laetiporus</taxon>
    </lineage>
</organism>